<dbReference type="Proteomes" id="UP000739411">
    <property type="component" value="Unassembled WGS sequence"/>
</dbReference>
<keyword evidence="9 10" id="KW-0998">Cell outer membrane</keyword>
<dbReference type="InterPro" id="IPR039426">
    <property type="entry name" value="TonB-dep_rcpt-like"/>
</dbReference>
<accession>A0A935N237</accession>
<evidence type="ECO:0000256" key="11">
    <source>
        <dbReference type="RuleBase" id="RU003357"/>
    </source>
</evidence>
<sequence length="719" mass="77760">MPSNVQAVGSRRLEEAENLNLPDFMASQLPSVNLNETQSNPFQPDVNFRGFSASPLLGTPQGLSVYLDGVRVNEPFGDTVNWDLLPRTAIAGIDLIPGSNPLFGLNTLGGALAVRTKSGDTHPGTQIEMSGGSFGRKMLEIEHGGKAGPLAWYGALDWFKEDGWRDHSPSEVKQFFGKLSYRGASGEADLSLNRTSTMLTGNGLLPESMFAQRRSQVFTHPDQTRNDLTQLALSGRYWLTTASSLSGTVYTRQTKTRTLNGDLNDEFEGGAFDGLSNDDSGVYNRTQTRQNGYGGAAQWNFTSQAQQLAFGVSADFAKVKFSQSAQLGIIDSSRGIGDLLDEVQENSLRGTTQTTSIFLTDTITLRPDLHLSAAARYNQTHVVTVDQLNSSAPNLDGDHRYNKLNPALGLTWQAMPALNVYAGFNQGNRAPSPIELGCADPANPCSLPNAMAADPYLKQVVARTLEAGLRGKLAGGVEWSAGAFRTESTDDILFVGTSTSAGYFTNFGQTRRQGAELGLAAQQGRFDWRINYSYLLATFQSDACLLAENNSSRGQSAVCTAGGQDDEILVKKGNRMPGLPNHSLKFSLSWRATDALRLGADLQAFSSQFARGNENNQHQSGTAIDQFGNSRDFSGAGRLPGYAILNVNGNLDLGAGWELFGRVNNLFDKRYGTAAALAENPFDSNGAFQNNSDNWKHETFIAPGAPRAAWVGIRYRFGK</sequence>
<dbReference type="SUPFAM" id="SSF56935">
    <property type="entry name" value="Porins"/>
    <property type="match status" value="1"/>
</dbReference>
<dbReference type="InterPro" id="IPR000531">
    <property type="entry name" value="Beta-barrel_TonB"/>
</dbReference>
<keyword evidence="3 10" id="KW-0813">Transport</keyword>
<keyword evidence="7 10" id="KW-0472">Membrane</keyword>
<dbReference type="Pfam" id="PF07715">
    <property type="entry name" value="Plug"/>
    <property type="match status" value="1"/>
</dbReference>
<proteinExistence type="inferred from homology"/>
<dbReference type="Pfam" id="PF00593">
    <property type="entry name" value="TonB_dep_Rec_b-barrel"/>
    <property type="match status" value="1"/>
</dbReference>
<keyword evidence="8 14" id="KW-0675">Receptor</keyword>
<evidence type="ECO:0000313" key="14">
    <source>
        <dbReference type="EMBL" id="MBK7415760.1"/>
    </source>
</evidence>
<evidence type="ECO:0000256" key="7">
    <source>
        <dbReference type="ARBA" id="ARBA00023136"/>
    </source>
</evidence>
<evidence type="ECO:0000256" key="3">
    <source>
        <dbReference type="ARBA" id="ARBA00022448"/>
    </source>
</evidence>
<keyword evidence="5 10" id="KW-0812">Transmembrane</keyword>
<evidence type="ECO:0000259" key="12">
    <source>
        <dbReference type="Pfam" id="PF00593"/>
    </source>
</evidence>
<evidence type="ECO:0000313" key="15">
    <source>
        <dbReference type="Proteomes" id="UP000739411"/>
    </source>
</evidence>
<evidence type="ECO:0000256" key="6">
    <source>
        <dbReference type="ARBA" id="ARBA00023077"/>
    </source>
</evidence>
<organism evidence="14 15">
    <name type="scientific">Candidatus Dechloromonas phosphorivorans</name>
    <dbReference type="NCBI Taxonomy" id="2899244"/>
    <lineage>
        <taxon>Bacteria</taxon>
        <taxon>Pseudomonadati</taxon>
        <taxon>Pseudomonadota</taxon>
        <taxon>Betaproteobacteria</taxon>
        <taxon>Rhodocyclales</taxon>
        <taxon>Azonexaceae</taxon>
        <taxon>Dechloromonas</taxon>
    </lineage>
</organism>
<comment type="caution">
    <text evidence="14">The sequence shown here is derived from an EMBL/GenBank/DDBJ whole genome shotgun (WGS) entry which is preliminary data.</text>
</comment>
<dbReference type="PANTHER" id="PTHR30069">
    <property type="entry name" value="TONB-DEPENDENT OUTER MEMBRANE RECEPTOR"/>
    <property type="match status" value="1"/>
</dbReference>
<dbReference type="GO" id="GO:0044718">
    <property type="term" value="P:siderophore transmembrane transport"/>
    <property type="evidence" value="ECO:0007669"/>
    <property type="project" value="TreeGrafter"/>
</dbReference>
<dbReference type="Gene3D" id="2.170.130.10">
    <property type="entry name" value="TonB-dependent receptor, plug domain"/>
    <property type="match status" value="1"/>
</dbReference>
<dbReference type="Gene3D" id="2.40.170.20">
    <property type="entry name" value="TonB-dependent receptor, beta-barrel domain"/>
    <property type="match status" value="1"/>
</dbReference>
<evidence type="ECO:0000256" key="4">
    <source>
        <dbReference type="ARBA" id="ARBA00022452"/>
    </source>
</evidence>
<comment type="subcellular location">
    <subcellularLocation>
        <location evidence="1 10">Cell outer membrane</location>
        <topology evidence="1 10">Multi-pass membrane protein</topology>
    </subcellularLocation>
</comment>
<evidence type="ECO:0000256" key="2">
    <source>
        <dbReference type="ARBA" id="ARBA00009810"/>
    </source>
</evidence>
<comment type="similarity">
    <text evidence="2 10 11">Belongs to the TonB-dependent receptor family.</text>
</comment>
<keyword evidence="4 10" id="KW-1134">Transmembrane beta strand</keyword>
<dbReference type="AlphaFoldDB" id="A0A935N237"/>
<dbReference type="PROSITE" id="PS52016">
    <property type="entry name" value="TONB_DEPENDENT_REC_3"/>
    <property type="match status" value="1"/>
</dbReference>
<dbReference type="InterPro" id="IPR012910">
    <property type="entry name" value="Plug_dom"/>
</dbReference>
<evidence type="ECO:0000256" key="8">
    <source>
        <dbReference type="ARBA" id="ARBA00023170"/>
    </source>
</evidence>
<feature type="domain" description="TonB-dependent receptor plug" evidence="13">
    <location>
        <begin position="2"/>
        <end position="111"/>
    </location>
</feature>
<dbReference type="InterPro" id="IPR037066">
    <property type="entry name" value="Plug_dom_sf"/>
</dbReference>
<dbReference type="GO" id="GO:0015344">
    <property type="term" value="F:siderophore uptake transmembrane transporter activity"/>
    <property type="evidence" value="ECO:0007669"/>
    <property type="project" value="TreeGrafter"/>
</dbReference>
<name>A0A935N237_9RHOO</name>
<protein>
    <submittedName>
        <fullName evidence="14">TonB-dependent receptor</fullName>
    </submittedName>
</protein>
<dbReference type="GO" id="GO:0009279">
    <property type="term" value="C:cell outer membrane"/>
    <property type="evidence" value="ECO:0007669"/>
    <property type="project" value="UniProtKB-SubCell"/>
</dbReference>
<evidence type="ECO:0000256" key="5">
    <source>
        <dbReference type="ARBA" id="ARBA00022692"/>
    </source>
</evidence>
<evidence type="ECO:0000256" key="10">
    <source>
        <dbReference type="PROSITE-ProRule" id="PRU01360"/>
    </source>
</evidence>
<gene>
    <name evidence="14" type="ORF">IPJ38_12225</name>
</gene>
<evidence type="ECO:0000256" key="1">
    <source>
        <dbReference type="ARBA" id="ARBA00004571"/>
    </source>
</evidence>
<evidence type="ECO:0000259" key="13">
    <source>
        <dbReference type="Pfam" id="PF07715"/>
    </source>
</evidence>
<keyword evidence="6 11" id="KW-0798">TonB box</keyword>
<feature type="domain" description="TonB-dependent receptor-like beta-barrel" evidence="12">
    <location>
        <begin position="211"/>
        <end position="666"/>
    </location>
</feature>
<evidence type="ECO:0000256" key="9">
    <source>
        <dbReference type="ARBA" id="ARBA00023237"/>
    </source>
</evidence>
<dbReference type="PANTHER" id="PTHR30069:SF39">
    <property type="entry name" value="BLL6183 PROTEIN"/>
    <property type="match status" value="1"/>
</dbReference>
<reference evidence="14 15" key="1">
    <citation type="submission" date="2020-10" db="EMBL/GenBank/DDBJ databases">
        <title>Connecting structure to function with the recovery of over 1000 high-quality activated sludge metagenome-assembled genomes encoding full-length rRNA genes using long-read sequencing.</title>
        <authorList>
            <person name="Singleton C.M."/>
            <person name="Petriglieri F."/>
            <person name="Kristensen J.M."/>
            <person name="Kirkegaard R.H."/>
            <person name="Michaelsen T.Y."/>
            <person name="Andersen M.H."/>
            <person name="Karst S.M."/>
            <person name="Dueholm M.S."/>
            <person name="Nielsen P.H."/>
            <person name="Albertsen M."/>
        </authorList>
    </citation>
    <scope>NUCLEOTIDE SEQUENCE [LARGE SCALE GENOMIC DNA]</scope>
    <source>
        <strain evidence="14">EsbW_18-Q3-R4-48_BATAC.463</strain>
    </source>
</reference>
<dbReference type="EMBL" id="JADJMS010000024">
    <property type="protein sequence ID" value="MBK7415760.1"/>
    <property type="molecule type" value="Genomic_DNA"/>
</dbReference>
<dbReference type="InterPro" id="IPR036942">
    <property type="entry name" value="Beta-barrel_TonB_sf"/>
</dbReference>